<evidence type="ECO:0000313" key="1">
    <source>
        <dbReference type="EMBL" id="ASU00296.1"/>
    </source>
</evidence>
<dbReference type="RefSeq" id="YP_009834556.1">
    <property type="nucleotide sequence ID" value="NC_048673.1"/>
</dbReference>
<evidence type="ECO:0000313" key="2">
    <source>
        <dbReference type="Proteomes" id="UP000226092"/>
    </source>
</evidence>
<accession>A0A223LEH6</accession>
<dbReference type="GeneID" id="55604623"/>
<name>A0A223LEH6_9CAUD</name>
<organism evidence="1 2">
    <name type="scientific">Aeromonas phage AS-zj</name>
    <dbReference type="NCBI Taxonomy" id="2024208"/>
    <lineage>
        <taxon>Viruses</taxon>
        <taxon>Duplodnaviria</taxon>
        <taxon>Heunggongvirae</taxon>
        <taxon>Uroviricota</taxon>
        <taxon>Caudoviricetes</taxon>
        <taxon>Pantevenvirales</taxon>
        <taxon>Straboviridae</taxon>
        <taxon>Emmerichvirinae</taxon>
        <taxon>Ceceduovirus</taxon>
        <taxon>Ceceduovirus aszj</taxon>
    </lineage>
</organism>
<dbReference type="EMBL" id="MF448340">
    <property type="protein sequence ID" value="ASU00296.1"/>
    <property type="molecule type" value="Genomic_DNA"/>
</dbReference>
<dbReference type="Proteomes" id="UP000226092">
    <property type="component" value="Segment"/>
</dbReference>
<keyword evidence="2" id="KW-1185">Reference proteome</keyword>
<reference evidence="1 2" key="1">
    <citation type="submission" date="2017-07" db="EMBL/GenBank/DDBJ databases">
        <title>In vitro design and evaluation of phage cocktails against multidrug-resistant Aeromonas salmonicida.</title>
        <authorList>
            <person name="Chen L."/>
            <person name="Yuan S."/>
            <person name="Ma Y."/>
        </authorList>
    </citation>
    <scope>NUCLEOTIDE SEQUENCE [LARGE SCALE GENOMIC DNA]</scope>
</reference>
<protein>
    <submittedName>
        <fullName evidence="1">Uncharacterized protein</fullName>
    </submittedName>
</protein>
<proteinExistence type="predicted"/>
<sequence>MPTKGVMMKLIELIEIVSSGQSEVLVDQSGFHNVLTKLGINDCVFEDFIEAEIWVEKNIVLHKVDGVIYLFYKDLYLAKWNSYCNQSGCNLCNRATLESKQNRNISKFMYDLMELYMDKDVYKQNPFKNLEMNDEI</sequence>
<dbReference type="KEGG" id="vg:55604623"/>